<proteinExistence type="inferred from homology"/>
<comment type="similarity">
    <text evidence="1">Belongs to the aldo/keto reductase family.</text>
</comment>
<dbReference type="PANTHER" id="PTHR43827">
    <property type="entry name" value="2,5-DIKETO-D-GLUCONIC ACID REDUCTASE"/>
    <property type="match status" value="1"/>
</dbReference>
<dbReference type="FunFam" id="3.20.20.100:FF:000002">
    <property type="entry name" value="2,5-diketo-D-gluconic acid reductase A"/>
    <property type="match status" value="1"/>
</dbReference>
<accession>A0A291IRE5</accession>
<dbReference type="PIRSF" id="PIRSF000097">
    <property type="entry name" value="AKR"/>
    <property type="match status" value="1"/>
</dbReference>
<evidence type="ECO:0000256" key="3">
    <source>
        <dbReference type="ARBA" id="ARBA00023002"/>
    </source>
</evidence>
<keyword evidence="3" id="KW-0560">Oxidoreductase</keyword>
<dbReference type="PANTHER" id="PTHR43827:SF3">
    <property type="entry name" value="NADP-DEPENDENT OXIDOREDUCTASE DOMAIN-CONTAINING PROTEIN"/>
    <property type="match status" value="1"/>
</dbReference>
<dbReference type="Proteomes" id="UP000232227">
    <property type="component" value="Chromosome"/>
</dbReference>
<evidence type="ECO:0000313" key="4">
    <source>
        <dbReference type="EMBL" id="ATG97261.1"/>
    </source>
</evidence>
<gene>
    <name evidence="4" type="ORF">CP520_00610</name>
</gene>
<organism evidence="4 5">
    <name type="scientific">Mesoplasma lactucae ATCC 49193</name>
    <dbReference type="NCBI Taxonomy" id="81460"/>
    <lineage>
        <taxon>Bacteria</taxon>
        <taxon>Bacillati</taxon>
        <taxon>Mycoplasmatota</taxon>
        <taxon>Mollicutes</taxon>
        <taxon>Entomoplasmatales</taxon>
        <taxon>Entomoplasmataceae</taxon>
        <taxon>Mesoplasma</taxon>
    </lineage>
</organism>
<reference evidence="4 5" key="1">
    <citation type="submission" date="2017-09" db="EMBL/GenBank/DDBJ databases">
        <title>SPAdes assembly of the Mesoplasma lactucae genome.</title>
        <authorList>
            <person name="Knight T.F."/>
            <person name="Rubinstein R."/>
            <person name="Citino T."/>
        </authorList>
    </citation>
    <scope>NUCLEOTIDE SEQUENCE [LARGE SCALE GENOMIC DNA]</scope>
    <source>
        <strain evidence="4 5">831-C4</strain>
    </source>
</reference>
<dbReference type="PRINTS" id="PR00069">
    <property type="entry name" value="ALDKETRDTASE"/>
</dbReference>
<evidence type="ECO:0000313" key="5">
    <source>
        <dbReference type="Proteomes" id="UP000232227"/>
    </source>
</evidence>
<protein>
    <submittedName>
        <fullName evidence="4">Aldo/keto reductase</fullName>
    </submittedName>
</protein>
<dbReference type="InterPro" id="IPR020471">
    <property type="entry name" value="AKR"/>
</dbReference>
<sequence>MEDLLRKNVKLNNGIDMPMVGLGTYKMTDPVEGANAIAAAINMGYRMIDTADYYNNQKIVAKGIEKSSKTREDLFITSKIWFTDQAHDDTIKAFNRILKELKTDYLDLVLVHWPSDKGTECYKALEELYNDKKIRAIGVSNYLEDDLKKLISEVDIVPMVDQVELHPLLPMVELQKFATKNKVHLESWRTMLNGEVAKIPYIEELAAKYETTPQAISLKWALQRGIIIIPKSVHEDRIKANATEINKFDLTKEEIQKINELGPETRLGPDPLTYGKEETK</sequence>
<keyword evidence="5" id="KW-1185">Reference proteome</keyword>
<dbReference type="GO" id="GO:0016616">
    <property type="term" value="F:oxidoreductase activity, acting on the CH-OH group of donors, NAD or NADP as acceptor"/>
    <property type="evidence" value="ECO:0007669"/>
    <property type="project" value="UniProtKB-ARBA"/>
</dbReference>
<keyword evidence="2" id="KW-0521">NADP</keyword>
<dbReference type="InterPro" id="IPR023210">
    <property type="entry name" value="NADP_OxRdtase_dom"/>
</dbReference>
<dbReference type="EMBL" id="CP023668">
    <property type="protein sequence ID" value="ATG97261.1"/>
    <property type="molecule type" value="Genomic_DNA"/>
</dbReference>
<dbReference type="KEGG" id="mlac:CP520_00610"/>
<evidence type="ECO:0000256" key="1">
    <source>
        <dbReference type="ARBA" id="ARBA00007905"/>
    </source>
</evidence>
<dbReference type="OrthoDB" id="9804790at2"/>
<dbReference type="RefSeq" id="WP_096862549.1">
    <property type="nucleotide sequence ID" value="NZ_CP023668.1"/>
</dbReference>
<dbReference type="InterPro" id="IPR036812">
    <property type="entry name" value="NAD(P)_OxRdtase_dom_sf"/>
</dbReference>
<evidence type="ECO:0000256" key="2">
    <source>
        <dbReference type="ARBA" id="ARBA00022857"/>
    </source>
</evidence>
<dbReference type="InterPro" id="IPR018170">
    <property type="entry name" value="Aldo/ket_reductase_CS"/>
</dbReference>
<dbReference type="Pfam" id="PF00248">
    <property type="entry name" value="Aldo_ket_red"/>
    <property type="match status" value="1"/>
</dbReference>
<dbReference type="SUPFAM" id="SSF51430">
    <property type="entry name" value="NAD(P)-linked oxidoreductase"/>
    <property type="match status" value="1"/>
</dbReference>
<dbReference type="Gene3D" id="3.20.20.100">
    <property type="entry name" value="NADP-dependent oxidoreductase domain"/>
    <property type="match status" value="1"/>
</dbReference>
<dbReference type="PROSITE" id="PS00062">
    <property type="entry name" value="ALDOKETO_REDUCTASE_2"/>
    <property type="match status" value="1"/>
</dbReference>
<dbReference type="AlphaFoldDB" id="A0A291IRE5"/>
<name>A0A291IRE5_9MOLU</name>